<name>A0A506TXG8_9HYPH</name>
<dbReference type="Gene3D" id="1.10.10.10">
    <property type="entry name" value="Winged helix-like DNA-binding domain superfamily/Winged helix DNA-binding domain"/>
    <property type="match status" value="1"/>
</dbReference>
<feature type="domain" description="HTH lysR-type" evidence="5">
    <location>
        <begin position="18"/>
        <end position="77"/>
    </location>
</feature>
<dbReference type="InterPro" id="IPR005119">
    <property type="entry name" value="LysR_subst-bd"/>
</dbReference>
<evidence type="ECO:0000259" key="5">
    <source>
        <dbReference type="PROSITE" id="PS50931"/>
    </source>
</evidence>
<comment type="similarity">
    <text evidence="1">Belongs to the LysR transcriptional regulatory family.</text>
</comment>
<dbReference type="Pfam" id="PF00126">
    <property type="entry name" value="HTH_1"/>
    <property type="match status" value="1"/>
</dbReference>
<dbReference type="SUPFAM" id="SSF46785">
    <property type="entry name" value="Winged helix' DNA-binding domain"/>
    <property type="match status" value="1"/>
</dbReference>
<evidence type="ECO:0000256" key="1">
    <source>
        <dbReference type="ARBA" id="ARBA00009437"/>
    </source>
</evidence>
<gene>
    <name evidence="6" type="ORF">FJU08_21750</name>
</gene>
<evidence type="ECO:0000313" key="7">
    <source>
        <dbReference type="Proteomes" id="UP000318801"/>
    </source>
</evidence>
<dbReference type="GO" id="GO:0000976">
    <property type="term" value="F:transcription cis-regulatory region binding"/>
    <property type="evidence" value="ECO:0007669"/>
    <property type="project" value="TreeGrafter"/>
</dbReference>
<dbReference type="Proteomes" id="UP000318801">
    <property type="component" value="Unassembled WGS sequence"/>
</dbReference>
<proteinExistence type="inferred from homology"/>
<dbReference type="AlphaFoldDB" id="A0A506TXG8"/>
<dbReference type="OrthoDB" id="528082at2"/>
<dbReference type="InterPro" id="IPR036390">
    <property type="entry name" value="WH_DNA-bd_sf"/>
</dbReference>
<accession>A0A506TXG8</accession>
<dbReference type="EMBL" id="VHLG01000024">
    <property type="protein sequence ID" value="TPW26742.1"/>
    <property type="molecule type" value="Genomic_DNA"/>
</dbReference>
<dbReference type="InterPro" id="IPR036388">
    <property type="entry name" value="WH-like_DNA-bd_sf"/>
</dbReference>
<keyword evidence="7" id="KW-1185">Reference proteome</keyword>
<dbReference type="PROSITE" id="PS50931">
    <property type="entry name" value="HTH_LYSR"/>
    <property type="match status" value="1"/>
</dbReference>
<keyword evidence="3" id="KW-0238">DNA-binding</keyword>
<evidence type="ECO:0000256" key="3">
    <source>
        <dbReference type="ARBA" id="ARBA00023125"/>
    </source>
</evidence>
<keyword evidence="2" id="KW-0805">Transcription regulation</keyword>
<evidence type="ECO:0000313" key="6">
    <source>
        <dbReference type="EMBL" id="TPW26742.1"/>
    </source>
</evidence>
<evidence type="ECO:0000256" key="2">
    <source>
        <dbReference type="ARBA" id="ARBA00023015"/>
    </source>
</evidence>
<dbReference type="PANTHER" id="PTHR30126:SF2">
    <property type="entry name" value="HTH-TYPE TRANSCRIPTIONAL REGULATOR YJIE"/>
    <property type="match status" value="1"/>
</dbReference>
<sequence length="317" mass="35164">MLFPGDNMHNMHIMRFQMRLEWLEDIVAVMETGSFNAAATRRNVTQPAFSRRIRAIEDYVGTELFDRERKPVGLKPSIATHQDEIKQLVAGLKDLVYELRQQGRAANNRIVIASQHAITAARAPAIVEMFSGAIDVSIRLRSANRDECLALLVTKQADLLLNYQSASEANAEAEGYLERVNLGSEAFIPVFASHSIGLLNDFYARGELPIIAYPGDAFLGRIFNDELLPQIRSGEFVRQRIVTALTLAALQFAINAQGVAWVPESIAAEAIRAGLLFDLRDVLPFTTLTIAAMRLAGGHTDIQNLIWAEIVKHRVDG</sequence>
<protein>
    <submittedName>
        <fullName evidence="6">LysR family transcriptional regulator</fullName>
    </submittedName>
</protein>
<evidence type="ECO:0000256" key="4">
    <source>
        <dbReference type="ARBA" id="ARBA00023163"/>
    </source>
</evidence>
<dbReference type="Pfam" id="PF03466">
    <property type="entry name" value="LysR_substrate"/>
    <property type="match status" value="1"/>
</dbReference>
<keyword evidence="4" id="KW-0804">Transcription</keyword>
<comment type="caution">
    <text evidence="6">The sequence shown here is derived from an EMBL/GenBank/DDBJ whole genome shotgun (WGS) entry which is preliminary data.</text>
</comment>
<dbReference type="GO" id="GO:0003700">
    <property type="term" value="F:DNA-binding transcription factor activity"/>
    <property type="evidence" value="ECO:0007669"/>
    <property type="project" value="InterPro"/>
</dbReference>
<organism evidence="6 7">
    <name type="scientific">Martelella alba</name>
    <dbReference type="NCBI Taxonomy" id="2590451"/>
    <lineage>
        <taxon>Bacteria</taxon>
        <taxon>Pseudomonadati</taxon>
        <taxon>Pseudomonadota</taxon>
        <taxon>Alphaproteobacteria</taxon>
        <taxon>Hyphomicrobiales</taxon>
        <taxon>Aurantimonadaceae</taxon>
        <taxon>Martelella</taxon>
    </lineage>
</organism>
<dbReference type="PANTHER" id="PTHR30126">
    <property type="entry name" value="HTH-TYPE TRANSCRIPTIONAL REGULATOR"/>
    <property type="match status" value="1"/>
</dbReference>
<reference evidence="6 7" key="1">
    <citation type="submission" date="2019-06" db="EMBL/GenBank/DDBJ databases">
        <authorList>
            <person name="Li M."/>
        </authorList>
    </citation>
    <scope>NUCLEOTIDE SEQUENCE [LARGE SCALE GENOMIC DNA]</scope>
    <source>
        <strain evidence="6 7">BGMRC2036</strain>
    </source>
</reference>
<dbReference type="InterPro" id="IPR000847">
    <property type="entry name" value="LysR_HTH_N"/>
</dbReference>
<dbReference type="SUPFAM" id="SSF53850">
    <property type="entry name" value="Periplasmic binding protein-like II"/>
    <property type="match status" value="1"/>
</dbReference>
<dbReference type="PRINTS" id="PR00039">
    <property type="entry name" value="HTHLYSR"/>
</dbReference>